<keyword evidence="1 9" id="KW-0963">Cytoplasm</keyword>
<evidence type="ECO:0000256" key="5">
    <source>
        <dbReference type="ARBA" id="ARBA00022917"/>
    </source>
</evidence>
<comment type="subcellular location">
    <subcellularLocation>
        <location evidence="9">Cytoplasm</location>
    </subcellularLocation>
</comment>
<dbReference type="RefSeq" id="WP_231992769.1">
    <property type="nucleotide sequence ID" value="NZ_LS991949.1"/>
</dbReference>
<organism evidence="12 13">
    <name type="scientific">Metamycoplasma alkalescens</name>
    <dbReference type="NCBI Taxonomy" id="45363"/>
    <lineage>
        <taxon>Bacteria</taxon>
        <taxon>Bacillati</taxon>
        <taxon>Mycoplasmatota</taxon>
        <taxon>Mycoplasmoidales</taxon>
        <taxon>Metamycoplasmataceae</taxon>
        <taxon>Metamycoplasma</taxon>
    </lineage>
</organism>
<dbReference type="InterPro" id="IPR014729">
    <property type="entry name" value="Rossmann-like_a/b/a_fold"/>
</dbReference>
<comment type="subunit">
    <text evidence="9">Monomer.</text>
</comment>
<dbReference type="InterPro" id="IPR033705">
    <property type="entry name" value="Anticodon_Ia_Val"/>
</dbReference>
<name>A0A318U8V0_9BACT</name>
<dbReference type="PANTHER" id="PTHR11946">
    <property type="entry name" value="VALYL-TRNA SYNTHETASES"/>
    <property type="match status" value="1"/>
</dbReference>
<reference evidence="12 13" key="1">
    <citation type="submission" date="2018-06" db="EMBL/GenBank/DDBJ databases">
        <title>Genomic Encyclopedia of Archaeal and Bacterial Type Strains, Phase II (KMG-II): from individual species to whole genera.</title>
        <authorList>
            <person name="Goeker M."/>
        </authorList>
    </citation>
    <scope>NUCLEOTIDE SEQUENCE [LARGE SCALE GENOMIC DNA]</scope>
    <source>
        <strain evidence="12 13">ATCC 29103</strain>
    </source>
</reference>
<keyword evidence="5 9" id="KW-0648">Protein biosynthesis</keyword>
<feature type="short sequence motif" description="'HIGH' region" evidence="9">
    <location>
        <begin position="832"/>
        <end position="842"/>
    </location>
</feature>
<dbReference type="NCBIfam" id="NF004349">
    <property type="entry name" value="PRK05729.1"/>
    <property type="match status" value="1"/>
</dbReference>
<comment type="similarity">
    <text evidence="9">Belongs to the class-I aminoacyl-tRNA synthetase family. ValS type 1 subfamily.</text>
</comment>
<dbReference type="Gene3D" id="1.10.287.380">
    <property type="entry name" value="Valyl-tRNA synthetase, C-terminal domain"/>
    <property type="match status" value="1"/>
</dbReference>
<feature type="short sequence motif" description="'KMSKS' region" evidence="9">
    <location>
        <begin position="1302"/>
        <end position="1306"/>
    </location>
</feature>
<dbReference type="SUPFAM" id="SSF47323">
    <property type="entry name" value="Anticodon-binding domain of a subclass of class I aminoacyl-tRNA synthetases"/>
    <property type="match status" value="1"/>
</dbReference>
<dbReference type="SUPFAM" id="SSF52374">
    <property type="entry name" value="Nucleotidylyl transferase"/>
    <property type="match status" value="1"/>
</dbReference>
<evidence type="ECO:0000313" key="13">
    <source>
        <dbReference type="Proteomes" id="UP000247715"/>
    </source>
</evidence>
<evidence type="ECO:0000256" key="7">
    <source>
        <dbReference type="ARBA" id="ARBA00023146"/>
    </source>
</evidence>
<comment type="function">
    <text evidence="9">Catalyzes the attachment of valine to tRNA(Val). As ValRS can inadvertently accommodate and process structurally similar amino acids such as threonine, to avoid such errors, it has a 'posttransfer' editing activity that hydrolyzes mischarged Thr-tRNA(Val) in a tRNA-dependent manner.</text>
</comment>
<dbReference type="HAMAP" id="MF_02004">
    <property type="entry name" value="Val_tRNA_synth_type1"/>
    <property type="match status" value="1"/>
</dbReference>
<evidence type="ECO:0000256" key="8">
    <source>
        <dbReference type="ARBA" id="ARBA00047552"/>
    </source>
</evidence>
<comment type="domain">
    <text evidence="9">The C-terminal coiled-coil domain is crucial for aminoacylation activity.</text>
</comment>
<comment type="caution">
    <text evidence="12">The sequence shown here is derived from an EMBL/GenBank/DDBJ whole genome shotgun (WGS) entry which is preliminary data.</text>
</comment>
<dbReference type="Proteomes" id="UP000247715">
    <property type="component" value="Unassembled WGS sequence"/>
</dbReference>
<dbReference type="Pfam" id="PF08264">
    <property type="entry name" value="Anticodon_1"/>
    <property type="match status" value="1"/>
</dbReference>
<dbReference type="GO" id="GO:0002161">
    <property type="term" value="F:aminoacyl-tRNA deacylase activity"/>
    <property type="evidence" value="ECO:0007669"/>
    <property type="project" value="InterPro"/>
</dbReference>
<evidence type="ECO:0000313" key="12">
    <source>
        <dbReference type="EMBL" id="PYF42545.1"/>
    </source>
</evidence>
<feature type="coiled-coil region" evidence="9">
    <location>
        <begin position="1552"/>
        <end position="1625"/>
    </location>
</feature>
<dbReference type="PROSITE" id="PS00178">
    <property type="entry name" value="AA_TRNA_LIGASE_I"/>
    <property type="match status" value="1"/>
</dbReference>
<accession>A0A318U8V0</accession>
<dbReference type="InterPro" id="IPR002300">
    <property type="entry name" value="aa-tRNA-synth_Ia"/>
</dbReference>
<evidence type="ECO:0000256" key="1">
    <source>
        <dbReference type="ARBA" id="ARBA00022490"/>
    </source>
</evidence>
<evidence type="ECO:0000256" key="3">
    <source>
        <dbReference type="ARBA" id="ARBA00022741"/>
    </source>
</evidence>
<dbReference type="Gene3D" id="3.40.50.620">
    <property type="entry name" value="HUPs"/>
    <property type="match status" value="2"/>
</dbReference>
<dbReference type="EC" id="6.1.1.9" evidence="9"/>
<evidence type="ECO:0000256" key="2">
    <source>
        <dbReference type="ARBA" id="ARBA00022598"/>
    </source>
</evidence>
<dbReference type="CDD" id="cd00817">
    <property type="entry name" value="ValRS_core"/>
    <property type="match status" value="1"/>
</dbReference>
<dbReference type="InterPro" id="IPR002303">
    <property type="entry name" value="Valyl-tRNA_ligase"/>
</dbReference>
<dbReference type="GO" id="GO:0005829">
    <property type="term" value="C:cytosol"/>
    <property type="evidence" value="ECO:0007669"/>
    <property type="project" value="TreeGrafter"/>
</dbReference>
<dbReference type="InterPro" id="IPR010978">
    <property type="entry name" value="tRNA-bd_arm"/>
</dbReference>
<dbReference type="PANTHER" id="PTHR11946:SF93">
    <property type="entry name" value="VALINE--TRNA LIGASE, CHLOROPLASTIC_MITOCHONDRIAL 2"/>
    <property type="match status" value="1"/>
</dbReference>
<keyword evidence="7 9" id="KW-0030">Aminoacyl-tRNA synthetase</keyword>
<dbReference type="GO" id="GO:0005524">
    <property type="term" value="F:ATP binding"/>
    <property type="evidence" value="ECO:0007669"/>
    <property type="project" value="UniProtKB-UniRule"/>
</dbReference>
<sequence length="1627" mass="193568">MEDKKITGLRVLNLKKKSKIKTNNKVYLKTHVYNLNFKLAKNNILGILSNDTEAKKTIFELIVNNEIKDNRYQGFIEFKQNNEDEYAFIFNNANYQKEVSFGFDDSNLFENKTKDTVFSYLQRYIKKSNIVNFLTKLFKNNWQDVYQDSKYHLSYKYYEINLELQKTIATNIEQLKKMLLNNDLSVLEKMDYSDKTLLMQEIYNLIRLIVKSIQEAEQKFLVYLEDRIKEYESGSSLMKFKEYKQAKQEYAKFFDQENILHSRSKKLFFLTKWENSLRLFKLKRERKLDTKKFFSKLKSEFIQEINFNKFSLKKKTKFDSFAYFYPRYYVNKCFYWAHLKYFKKIKLMQHSIFIDFVKEIYNLRNDIFYEIGNLGVLNSQKQFRKQVKLITKSILNKNIKMYVYRFKNLANQQNEIFLKKTNLDAYIEDKKKDNFVNLSKIKEYEYDLEEKRSEYYWNIDTEGKKIKNQANALFIDSLPFFKNNKNNLDFIHKKIDILMKEISKLHAEEFLNQDHNLLTPKPFLKVFYDLKAIKYLLFDLFDNFYNYNKIIKNLKNNKDEIFNLILKSNIYRILLKSNISLDKLIMNLSYLTLDEKISLEINKVLINDPSVIVIGIFLEKLNEENQINILNKFNAYLLANEGIGIYFLDNINVAARLTTDLNIIYNARTIEQGKTNKIIENPINPLVKKLLNKEDTKSQENLKEFLDKNYLFVNILEYEIEPDHYIWCKWDQLINWADDKNIKNKKIRNSLLLDSQTALSPKTINEKVDYIEKTIIDFSQLNASNKKMGEKMDKIFDHKLVEKGRNQKWIDMKAFSTHDLNKKPFTIILPPPNVTGKLHIGHALDTYLADTIIRYKKNKNFDVMWVPGKDHAGIATQVVVEKKLAEIKLDKYQLGREKFIEEIWKWKDEYSNNINAQWAKLGLALDYPNERFTLDKNANEAVLKVFITMYKNNLIYRDKKAIVWDPKLKTALSNIEVISTEIKQKMYYFKYPIKNSKNHLIVATTRPETMFSDVAIALNPNDSRYQALKNLFIIHPLTKKEIPIIASEFIDSNFGTGVMKVSAHAFDDIEIIKRNGLQILECIDDEGKMNSLSGKYKGLNRFEARELIAKYLDKNGFVEKVEEIVSNVGYSERSKEPIEVLVKPQWFVKMKFLAEKILKNLNSSNAIKIIPSKFENNLIKWMENVHDWTISRQIWWGHRIPAWYKDNEILVQIENPGEGWIQDNDVLDTWFSSALAPFVFLGWPQTTEKIKRYFPTNLLVTGYDIIFFWVSRMYFQSLEFMDEIPFKEVLLHGLVRDAQGKKMSKSLGNGIDPIAIIDQYGSDVLKMALIFNCTPGADINFSDEKIQSARLFINKFWNIARLIQNIPIDLNAEFSYENLDQFDQWILFELNQTNQNIDNAMKNYEFTIVYKYIYDFVINKFSGWYLEFLKFKNNNYFVHYLFREILIMLHPYMPFLTDYLFESIYSEEVLETKTTEYFNSEEFTSDHVNNLIELITLLRKYREDKQISKALTLNYFLEATSISELEQLIIFKLANFSWEENKDFLIQTSFSKLFIKQRNEDKENEILELKKLIEITKYEIAFNEKFLNNPTFMQKAPEDQIKQKKEKLALHQKNLELYLQELKNKEK</sequence>
<gene>
    <name evidence="9" type="primary">valS</name>
    <name evidence="12" type="ORF">BCF88_11116</name>
</gene>
<comment type="catalytic activity">
    <reaction evidence="8 9">
        <text>tRNA(Val) + L-valine + ATP = L-valyl-tRNA(Val) + AMP + diphosphate</text>
        <dbReference type="Rhea" id="RHEA:10704"/>
        <dbReference type="Rhea" id="RHEA-COMP:9672"/>
        <dbReference type="Rhea" id="RHEA-COMP:9708"/>
        <dbReference type="ChEBI" id="CHEBI:30616"/>
        <dbReference type="ChEBI" id="CHEBI:33019"/>
        <dbReference type="ChEBI" id="CHEBI:57762"/>
        <dbReference type="ChEBI" id="CHEBI:78442"/>
        <dbReference type="ChEBI" id="CHEBI:78537"/>
        <dbReference type="ChEBI" id="CHEBI:456215"/>
        <dbReference type="EC" id="6.1.1.9"/>
    </reaction>
</comment>
<keyword evidence="6 9" id="KW-0175">Coiled coil</keyword>
<feature type="binding site" evidence="9">
    <location>
        <position position="1305"/>
    </location>
    <ligand>
        <name>ATP</name>
        <dbReference type="ChEBI" id="CHEBI:30616"/>
    </ligand>
</feature>
<evidence type="ECO:0000256" key="9">
    <source>
        <dbReference type="HAMAP-Rule" id="MF_02004"/>
    </source>
</evidence>
<dbReference type="EMBL" id="QKLP01000011">
    <property type="protein sequence ID" value="PYF42545.1"/>
    <property type="molecule type" value="Genomic_DNA"/>
</dbReference>
<keyword evidence="3 9" id="KW-0547">Nucleotide-binding</keyword>
<dbReference type="InterPro" id="IPR009080">
    <property type="entry name" value="tRNAsynth_Ia_anticodon-bd"/>
</dbReference>
<dbReference type="InterPro" id="IPR013155">
    <property type="entry name" value="M/V/L/I-tRNA-synth_anticd-bd"/>
</dbReference>
<dbReference type="InterPro" id="IPR001412">
    <property type="entry name" value="aa-tRNA-synth_I_CS"/>
</dbReference>
<dbReference type="CDD" id="cd07962">
    <property type="entry name" value="Anticodon_Ia_Val"/>
    <property type="match status" value="1"/>
</dbReference>
<feature type="domain" description="Aminoacyl-tRNA synthetase class Ia" evidence="10">
    <location>
        <begin position="807"/>
        <end position="1209"/>
    </location>
</feature>
<dbReference type="Pfam" id="PF00133">
    <property type="entry name" value="tRNA-synt_1"/>
    <property type="match status" value="2"/>
</dbReference>
<dbReference type="NCBIfam" id="TIGR00422">
    <property type="entry name" value="valS"/>
    <property type="match status" value="1"/>
</dbReference>
<dbReference type="InterPro" id="IPR037118">
    <property type="entry name" value="Val-tRNA_synth_C_sf"/>
</dbReference>
<keyword evidence="2 9" id="KW-0436">Ligase</keyword>
<dbReference type="PRINTS" id="PR00986">
    <property type="entry name" value="TRNASYNTHVAL"/>
</dbReference>
<dbReference type="GO" id="GO:0006438">
    <property type="term" value="P:valyl-tRNA aminoacylation"/>
    <property type="evidence" value="ECO:0007669"/>
    <property type="project" value="UniProtKB-UniRule"/>
</dbReference>
<feature type="domain" description="Methionyl/Valyl/Leucyl/Isoleucyl-tRNA synthetase anticodon-binding" evidence="11">
    <location>
        <begin position="1383"/>
        <end position="1513"/>
    </location>
</feature>
<evidence type="ECO:0000256" key="4">
    <source>
        <dbReference type="ARBA" id="ARBA00022840"/>
    </source>
</evidence>
<dbReference type="SUPFAM" id="SSF46589">
    <property type="entry name" value="tRNA-binding arm"/>
    <property type="match status" value="1"/>
</dbReference>
<evidence type="ECO:0000256" key="6">
    <source>
        <dbReference type="ARBA" id="ARBA00023054"/>
    </source>
</evidence>
<dbReference type="Gene3D" id="1.10.730.10">
    <property type="entry name" value="Isoleucyl-tRNA Synthetase, Domain 1"/>
    <property type="match status" value="1"/>
</dbReference>
<dbReference type="SUPFAM" id="SSF50677">
    <property type="entry name" value="ValRS/IleRS/LeuRS editing domain"/>
    <property type="match status" value="1"/>
</dbReference>
<proteinExistence type="inferred from homology"/>
<evidence type="ECO:0000259" key="11">
    <source>
        <dbReference type="Pfam" id="PF08264"/>
    </source>
</evidence>
<dbReference type="GO" id="GO:0004832">
    <property type="term" value="F:valine-tRNA ligase activity"/>
    <property type="evidence" value="ECO:0007669"/>
    <property type="project" value="UniProtKB-UniRule"/>
</dbReference>
<evidence type="ECO:0000259" key="10">
    <source>
        <dbReference type="Pfam" id="PF00133"/>
    </source>
</evidence>
<comment type="domain">
    <text evidence="9">ValRS has two distinct active sites: one for aminoacylation and one for editing. The misactivated threonine is translocated from the active site to the editing site.</text>
</comment>
<feature type="domain" description="Aminoacyl-tRNA synthetase class Ia" evidence="10">
    <location>
        <begin position="1216"/>
        <end position="1342"/>
    </location>
</feature>
<keyword evidence="4 9" id="KW-0067">ATP-binding</keyword>
<protein>
    <recommendedName>
        <fullName evidence="9">Valine--tRNA ligase</fullName>
        <ecNumber evidence="9">6.1.1.9</ecNumber>
    </recommendedName>
    <alternativeName>
        <fullName evidence="9">Valyl-tRNA synthetase</fullName>
        <shortName evidence="9">ValRS</shortName>
    </alternativeName>
</protein>
<dbReference type="InterPro" id="IPR009008">
    <property type="entry name" value="Val/Leu/Ile-tRNA-synth_edit"/>
</dbReference>